<organism evidence="3">
    <name type="scientific">uncultured Sphingomonas sp</name>
    <dbReference type="NCBI Taxonomy" id="158754"/>
    <lineage>
        <taxon>Bacteria</taxon>
        <taxon>Pseudomonadati</taxon>
        <taxon>Pseudomonadota</taxon>
        <taxon>Alphaproteobacteria</taxon>
        <taxon>Sphingomonadales</taxon>
        <taxon>Sphingomonadaceae</taxon>
        <taxon>Sphingomonas</taxon>
        <taxon>environmental samples</taxon>
    </lineage>
</organism>
<name>A0A6J4SRU2_9SPHN</name>
<dbReference type="AlphaFoldDB" id="A0A6J4SRU2"/>
<evidence type="ECO:0000256" key="2">
    <source>
        <dbReference type="SAM" id="SignalP"/>
    </source>
</evidence>
<accession>A0A6J4SRU2</accession>
<feature type="signal peptide" evidence="2">
    <location>
        <begin position="1"/>
        <end position="24"/>
    </location>
</feature>
<evidence type="ECO:0000256" key="1">
    <source>
        <dbReference type="SAM" id="MobiDB-lite"/>
    </source>
</evidence>
<protein>
    <submittedName>
        <fullName evidence="3">Uncharacterized protein</fullName>
    </submittedName>
</protein>
<feature type="chain" id="PRO_5026662259" evidence="2">
    <location>
        <begin position="25"/>
        <end position="102"/>
    </location>
</feature>
<proteinExistence type="predicted"/>
<dbReference type="EMBL" id="CADCWB010000015">
    <property type="protein sequence ID" value="CAA9503598.1"/>
    <property type="molecule type" value="Genomic_DNA"/>
</dbReference>
<feature type="region of interest" description="Disordered" evidence="1">
    <location>
        <begin position="65"/>
        <end position="102"/>
    </location>
</feature>
<keyword evidence="2" id="KW-0732">Signal</keyword>
<reference evidence="3" key="1">
    <citation type="submission" date="2020-02" db="EMBL/GenBank/DDBJ databases">
        <authorList>
            <person name="Meier V. D."/>
        </authorList>
    </citation>
    <scope>NUCLEOTIDE SEQUENCE</scope>
    <source>
        <strain evidence="3">AVDCRST_MAG62</strain>
    </source>
</reference>
<evidence type="ECO:0000313" key="3">
    <source>
        <dbReference type="EMBL" id="CAA9503598.1"/>
    </source>
</evidence>
<sequence length="102" mass="10209">MRLLLALLSFVALALAPLATPAQAMAGPAQTHCAEMAGMADHQPDQPPMSEDGKCCVAVPAALAPGSSPQSSDMGPRSSAVAQAVAQMAGLSSEAEDPPPRS</sequence>
<feature type="compositionally biased region" description="Low complexity" evidence="1">
    <location>
        <begin position="78"/>
        <end position="87"/>
    </location>
</feature>
<gene>
    <name evidence="3" type="ORF">AVDCRST_MAG62-105</name>
</gene>